<dbReference type="RefSeq" id="WP_290363951.1">
    <property type="nucleotide sequence ID" value="NZ_JAUFQU010000001.1"/>
</dbReference>
<evidence type="ECO:0000313" key="1">
    <source>
        <dbReference type="EMBL" id="MDN3708067.1"/>
    </source>
</evidence>
<proteinExistence type="predicted"/>
<dbReference type="EMBL" id="JAUFQU010000001">
    <property type="protein sequence ID" value="MDN3708067.1"/>
    <property type="molecule type" value="Genomic_DNA"/>
</dbReference>
<dbReference type="Proteomes" id="UP001242368">
    <property type="component" value="Unassembled WGS sequence"/>
</dbReference>
<sequence>MNSLPQHIKHRIKPFQLSTSFEDAKTFLTKKHFSHFPIVEETVFLGNIALEDAETIENFHSLGDYRMVFEPFFARESMNWLEVLEIFSKNETNIVPVLGENNSYKGFYIYNEVAGYFNDTPFLKEPGNIFVIEKNIHDYSISQIAQIVETNNAKLIGVILSKIEDDKVQITVKSTASNINEIIQTFRRYGYEIISEHTEDNYLSELKSRSAYLDKYLNI</sequence>
<accession>A0ABT8CY36</accession>
<gene>
    <name evidence="1" type="ORF">QW060_13230</name>
</gene>
<evidence type="ECO:0000313" key="2">
    <source>
        <dbReference type="Proteomes" id="UP001242368"/>
    </source>
</evidence>
<reference evidence="2" key="1">
    <citation type="journal article" date="2019" name="Int. J. Syst. Evol. Microbiol.">
        <title>The Global Catalogue of Microorganisms (GCM) 10K type strain sequencing project: providing services to taxonomists for standard genome sequencing and annotation.</title>
        <authorList>
            <consortium name="The Broad Institute Genomics Platform"/>
            <consortium name="The Broad Institute Genome Sequencing Center for Infectious Disease"/>
            <person name="Wu L."/>
            <person name="Ma J."/>
        </authorList>
    </citation>
    <scope>NUCLEOTIDE SEQUENCE [LARGE SCALE GENOMIC DNA]</scope>
    <source>
        <strain evidence="2">CECT 7184</strain>
    </source>
</reference>
<organism evidence="1 2">
    <name type="scientific">Paenimyroides ceti</name>
    <dbReference type="NCBI Taxonomy" id="395087"/>
    <lineage>
        <taxon>Bacteria</taxon>
        <taxon>Pseudomonadati</taxon>
        <taxon>Bacteroidota</taxon>
        <taxon>Flavobacteriia</taxon>
        <taxon>Flavobacteriales</taxon>
        <taxon>Flavobacteriaceae</taxon>
        <taxon>Paenimyroides</taxon>
    </lineage>
</organism>
<keyword evidence="2" id="KW-1185">Reference proteome</keyword>
<comment type="caution">
    <text evidence="1">The sequence shown here is derived from an EMBL/GenBank/DDBJ whole genome shotgun (WGS) entry which is preliminary data.</text>
</comment>
<protein>
    <submittedName>
        <fullName evidence="1">Acetoin utilization protein acuB</fullName>
    </submittedName>
</protein>
<name>A0ABT8CY36_9FLAO</name>
<dbReference type="InterPro" id="IPR046342">
    <property type="entry name" value="CBS_dom_sf"/>
</dbReference>
<dbReference type="Gene3D" id="3.10.580.10">
    <property type="entry name" value="CBS-domain"/>
    <property type="match status" value="1"/>
</dbReference>
<dbReference type="SUPFAM" id="SSF54631">
    <property type="entry name" value="CBS-domain pair"/>
    <property type="match status" value="1"/>
</dbReference>